<organism evidence="3 4">
    <name type="scientific">Caproiciproducens galactitolivorans</name>
    <dbReference type="NCBI Taxonomy" id="642589"/>
    <lineage>
        <taxon>Bacteria</taxon>
        <taxon>Bacillati</taxon>
        <taxon>Bacillota</taxon>
        <taxon>Clostridia</taxon>
        <taxon>Eubacteriales</taxon>
        <taxon>Acutalibacteraceae</taxon>
        <taxon>Caproiciproducens</taxon>
    </lineage>
</organism>
<dbReference type="PROSITE" id="PS51257">
    <property type="entry name" value="PROKAR_LIPOPROTEIN"/>
    <property type="match status" value="1"/>
</dbReference>
<keyword evidence="1 2" id="KW-0732">Signal</keyword>
<dbReference type="Gene3D" id="3.40.190.10">
    <property type="entry name" value="Periplasmic binding protein-like II"/>
    <property type="match status" value="2"/>
</dbReference>
<evidence type="ECO:0000256" key="2">
    <source>
        <dbReference type="SAM" id="SignalP"/>
    </source>
</evidence>
<dbReference type="PANTHER" id="PTHR43649">
    <property type="entry name" value="ARABINOSE-BINDING PROTEIN-RELATED"/>
    <property type="match status" value="1"/>
</dbReference>
<feature type="chain" id="PRO_5046547405" evidence="2">
    <location>
        <begin position="20"/>
        <end position="462"/>
    </location>
</feature>
<accession>A0ABT4BSC2</accession>
<feature type="signal peptide" evidence="2">
    <location>
        <begin position="1"/>
        <end position="19"/>
    </location>
</feature>
<evidence type="ECO:0000313" key="4">
    <source>
        <dbReference type="Proteomes" id="UP001082703"/>
    </source>
</evidence>
<dbReference type="SUPFAM" id="SSF53850">
    <property type="entry name" value="Periplasmic binding protein-like II"/>
    <property type="match status" value="1"/>
</dbReference>
<dbReference type="Proteomes" id="UP001082703">
    <property type="component" value="Unassembled WGS sequence"/>
</dbReference>
<reference evidence="3 4" key="1">
    <citation type="submission" date="2022-11" db="EMBL/GenBank/DDBJ databases">
        <authorList>
            <person name="Caiyu Z."/>
        </authorList>
    </citation>
    <scope>NUCLEOTIDE SEQUENCE [LARGE SCALE GENOMIC DNA]</scope>
    <source>
        <strain evidence="3 4">YR-4</strain>
    </source>
</reference>
<dbReference type="InterPro" id="IPR050490">
    <property type="entry name" value="Bact_solute-bd_prot1"/>
</dbReference>
<dbReference type="EMBL" id="JAPOHA010000005">
    <property type="protein sequence ID" value="MCY1713795.1"/>
    <property type="molecule type" value="Genomic_DNA"/>
</dbReference>
<keyword evidence="4" id="KW-1185">Reference proteome</keyword>
<proteinExistence type="predicted"/>
<evidence type="ECO:0000256" key="1">
    <source>
        <dbReference type="ARBA" id="ARBA00022729"/>
    </source>
</evidence>
<dbReference type="PANTHER" id="PTHR43649:SF33">
    <property type="entry name" value="POLYGALACTURONAN_RHAMNOGALACTURONAN-BINDING PROTEIN YTCQ"/>
    <property type="match status" value="1"/>
</dbReference>
<dbReference type="RefSeq" id="WP_268057833.1">
    <property type="nucleotide sequence ID" value="NZ_JAPOHA010000005.1"/>
</dbReference>
<protein>
    <submittedName>
        <fullName evidence="3">ABC transporter substrate-binding protein</fullName>
    </submittedName>
</protein>
<comment type="caution">
    <text evidence="3">The sequence shown here is derived from an EMBL/GenBank/DDBJ whole genome shotgun (WGS) entry which is preliminary data.</text>
</comment>
<gene>
    <name evidence="3" type="ORF">OUY18_05965</name>
</gene>
<evidence type="ECO:0000313" key="3">
    <source>
        <dbReference type="EMBL" id="MCY1713795.1"/>
    </source>
</evidence>
<sequence>MKRIIAIMMSALMAASVFTACGSSKTAESEAKSGAPSTAAPAGKKVTLDVVTSYGGDDGNRKAYETAFKSWEQKTGNTIKDSSGTGNEDWKVKVMNSFEVGSEPDVLFFFNGADSNKLVKNNKVVSIDEIRKQYPDYAKNMREDMLGASPVDGKNYSVPVNGYWESMFVNTKVLKDCGITVPVVGYTYDQFLKDCETIKNKGYTPIAASLAEVPNYWFEFLAYNYMSAKDFNTMPQAVGDASGKAWINGLKDMKTLFEKGYFPKNTNSTTDADTNNLMSQNKAAFMIDGSWKVGWFEENMKEDMDGDGKPDIENIDVAFPPVKGSTRLSTDYIGGISMGYFITTKAWNDPDKRDACVDFISHMTEDSVVSTFCSAGSISALKNGVTAPSTASPLVKKVNEMNKKVTGISAAVEDLMDNKSVRTPFFADVKNMVTGQLDITKAVGDVIAAQNAFVAQTSSKAS</sequence>
<name>A0ABT4BSC2_9FIRM</name>